<protein>
    <submittedName>
        <fullName evidence="1">Uncharacterized protein</fullName>
    </submittedName>
</protein>
<evidence type="ECO:0000313" key="2">
    <source>
        <dbReference type="Proteomes" id="UP000290289"/>
    </source>
</evidence>
<dbReference type="Proteomes" id="UP000290289">
    <property type="component" value="Chromosome 7"/>
</dbReference>
<gene>
    <name evidence="1" type="ORF">DVH24_011980</name>
</gene>
<reference evidence="1 2" key="1">
    <citation type="submission" date="2018-10" db="EMBL/GenBank/DDBJ databases">
        <title>A high-quality apple genome assembly.</title>
        <authorList>
            <person name="Hu J."/>
        </authorList>
    </citation>
    <scope>NUCLEOTIDE SEQUENCE [LARGE SCALE GENOMIC DNA]</scope>
    <source>
        <strain evidence="2">cv. HFTH1</strain>
        <tissue evidence="1">Young leaf</tissue>
    </source>
</reference>
<organism evidence="1 2">
    <name type="scientific">Malus domestica</name>
    <name type="common">Apple</name>
    <name type="synonym">Pyrus malus</name>
    <dbReference type="NCBI Taxonomy" id="3750"/>
    <lineage>
        <taxon>Eukaryota</taxon>
        <taxon>Viridiplantae</taxon>
        <taxon>Streptophyta</taxon>
        <taxon>Embryophyta</taxon>
        <taxon>Tracheophyta</taxon>
        <taxon>Spermatophyta</taxon>
        <taxon>Magnoliopsida</taxon>
        <taxon>eudicotyledons</taxon>
        <taxon>Gunneridae</taxon>
        <taxon>Pentapetalae</taxon>
        <taxon>rosids</taxon>
        <taxon>fabids</taxon>
        <taxon>Rosales</taxon>
        <taxon>Rosaceae</taxon>
        <taxon>Amygdaloideae</taxon>
        <taxon>Maleae</taxon>
        <taxon>Malus</taxon>
    </lineage>
</organism>
<name>A0A498JCT4_MALDO</name>
<evidence type="ECO:0000313" key="1">
    <source>
        <dbReference type="EMBL" id="RXH92956.1"/>
    </source>
</evidence>
<comment type="caution">
    <text evidence="1">The sequence shown here is derived from an EMBL/GenBank/DDBJ whole genome shotgun (WGS) entry which is preliminary data.</text>
</comment>
<dbReference type="EMBL" id="RDQH01000333">
    <property type="protein sequence ID" value="RXH92956.1"/>
    <property type="molecule type" value="Genomic_DNA"/>
</dbReference>
<keyword evidence="2" id="KW-1185">Reference proteome</keyword>
<dbReference type="STRING" id="3750.A0A498JCT4"/>
<sequence length="186" mass="21333">MDFTTSGIKNLGSYVGCDYQAMTKTADSTCGDDVEEKFGTSGTKTTIQSTMFKIEKFNGTNNFAMWQCEKSTKHLSMVPFLARSYSTWPSVEKEESTTNEKGLGFKRHNMLAPFMARWQSTDLHPLVIEKYKDKYVYDNNGKKYHCASKVRQKSSLQDYQQLEKSYLKEGLETIVAFLVVKKYDIL</sequence>
<accession>A0A498JCT4</accession>
<dbReference type="AlphaFoldDB" id="A0A498JCT4"/>
<proteinExistence type="predicted"/>